<feature type="binding site" description="axial binding residue" evidence="12">
    <location>
        <position position="18"/>
    </location>
    <ligand>
        <name>heme c</name>
        <dbReference type="ChEBI" id="CHEBI:61717"/>
        <label>1</label>
    </ligand>
    <ligandPart>
        <name>Fe</name>
        <dbReference type="ChEBI" id="CHEBI:18248"/>
    </ligandPart>
</feature>
<feature type="binding site" description="covalent" evidence="11">
    <location>
        <position position="300"/>
    </location>
    <ligand>
        <name>heme c</name>
        <dbReference type="ChEBI" id="CHEBI:61717"/>
        <label>3</label>
    </ligand>
</feature>
<dbReference type="PANTHER" id="PTHR35008">
    <property type="entry name" value="BLL4482 PROTEIN-RELATED"/>
    <property type="match status" value="1"/>
</dbReference>
<protein>
    <submittedName>
        <fullName evidence="14">Alcohol dehydrogenase</fullName>
    </submittedName>
</protein>
<keyword evidence="5 12" id="KW-0479">Metal-binding</keyword>
<dbReference type="PANTHER" id="PTHR35008:SF8">
    <property type="entry name" value="ALCOHOL DEHYDROGENASE CYTOCHROME C SUBUNIT"/>
    <property type="match status" value="1"/>
</dbReference>
<evidence type="ECO:0000256" key="1">
    <source>
        <dbReference type="ARBA" id="ARBA00004236"/>
    </source>
</evidence>
<dbReference type="SUPFAM" id="SSF46626">
    <property type="entry name" value="Cytochrome c"/>
    <property type="match status" value="3"/>
</dbReference>
<feature type="domain" description="Cytochrome c" evidence="13">
    <location>
        <begin position="284"/>
        <end position="374"/>
    </location>
</feature>
<dbReference type="AlphaFoldDB" id="V8QV09"/>
<dbReference type="GO" id="GO:0005506">
    <property type="term" value="F:iron ion binding"/>
    <property type="evidence" value="ECO:0007669"/>
    <property type="project" value="InterPro"/>
</dbReference>
<evidence type="ECO:0000256" key="4">
    <source>
        <dbReference type="ARBA" id="ARBA00022617"/>
    </source>
</evidence>
<evidence type="ECO:0000256" key="2">
    <source>
        <dbReference type="ARBA" id="ARBA00022448"/>
    </source>
</evidence>
<evidence type="ECO:0000256" key="12">
    <source>
        <dbReference type="PIRSR" id="PIRSR000018-51"/>
    </source>
</evidence>
<dbReference type="EMBL" id="AYXT01000009">
    <property type="protein sequence ID" value="ETF03188.1"/>
    <property type="molecule type" value="Genomic_DNA"/>
</dbReference>
<gene>
    <name evidence="14" type="ORF">W822_10310</name>
</gene>
<feature type="binding site" description="covalent" evidence="11">
    <location>
        <position position="164"/>
    </location>
    <ligand>
        <name>heme c</name>
        <dbReference type="ChEBI" id="CHEBI:61717"/>
        <label>2</label>
    </ligand>
</feature>
<keyword evidence="3" id="KW-1003">Cell membrane</keyword>
<evidence type="ECO:0000313" key="15">
    <source>
        <dbReference type="Proteomes" id="UP000018733"/>
    </source>
</evidence>
<dbReference type="GO" id="GO:0009055">
    <property type="term" value="F:electron transfer activity"/>
    <property type="evidence" value="ECO:0007669"/>
    <property type="project" value="InterPro"/>
</dbReference>
<feature type="binding site" description="axial binding residue" evidence="12">
    <location>
        <position position="301"/>
    </location>
    <ligand>
        <name>heme c</name>
        <dbReference type="ChEBI" id="CHEBI:61717"/>
        <label>3</label>
    </ligand>
    <ligandPart>
        <name>Fe</name>
        <dbReference type="ChEBI" id="CHEBI:18248"/>
    </ligandPart>
</feature>
<dbReference type="Proteomes" id="UP000018733">
    <property type="component" value="Unassembled WGS sequence"/>
</dbReference>
<keyword evidence="6" id="KW-0732">Signal</keyword>
<accession>V8QV09</accession>
<dbReference type="Pfam" id="PF00034">
    <property type="entry name" value="Cytochrom_C"/>
    <property type="match status" value="3"/>
</dbReference>
<dbReference type="GO" id="GO:0005886">
    <property type="term" value="C:plasma membrane"/>
    <property type="evidence" value="ECO:0007669"/>
    <property type="project" value="UniProtKB-SubCell"/>
</dbReference>
<keyword evidence="2" id="KW-0813">Transport</keyword>
<reference evidence="14 15" key="1">
    <citation type="journal article" date="2014" name="Genome Announc.">
        <title>Draft Genome Sequence of Advenella kashmirensis Strain W13003, a Polycyclic Aromatic Hydrocarbon-Degrading Bacterium.</title>
        <authorList>
            <person name="Wang X."/>
            <person name="Jin D."/>
            <person name="Zhou L."/>
            <person name="Wu L."/>
            <person name="An W."/>
            <person name="Zhao L."/>
        </authorList>
    </citation>
    <scope>NUCLEOTIDE SEQUENCE [LARGE SCALE GENOMIC DNA]</scope>
    <source>
        <strain evidence="14 15">W13003</strain>
    </source>
</reference>
<dbReference type="InterPro" id="IPR014353">
    <property type="entry name" value="Membr-bd_ADH_cyt_c"/>
</dbReference>
<keyword evidence="8" id="KW-0249">Electron transport</keyword>
<dbReference type="InterPro" id="IPR009056">
    <property type="entry name" value="Cyt_c-like_dom"/>
</dbReference>
<evidence type="ECO:0000259" key="13">
    <source>
        <dbReference type="PROSITE" id="PS51007"/>
    </source>
</evidence>
<evidence type="ECO:0000256" key="5">
    <source>
        <dbReference type="ARBA" id="ARBA00022723"/>
    </source>
</evidence>
<keyword evidence="4 11" id="KW-0349">Heme</keyword>
<feature type="binding site" description="covalent" evidence="11">
    <location>
        <position position="297"/>
    </location>
    <ligand>
        <name>heme c</name>
        <dbReference type="ChEBI" id="CHEBI:61717"/>
        <label>3</label>
    </ligand>
</feature>
<dbReference type="PIRSF" id="PIRSF000018">
    <property type="entry name" value="Mb_ADH_cyt_c"/>
    <property type="match status" value="1"/>
</dbReference>
<dbReference type="eggNOG" id="COG2010">
    <property type="taxonomic scope" value="Bacteria"/>
</dbReference>
<feature type="binding site" description="covalent" evidence="11">
    <location>
        <position position="14"/>
    </location>
    <ligand>
        <name>heme c</name>
        <dbReference type="ChEBI" id="CHEBI:61717"/>
        <label>1</label>
    </ligand>
</feature>
<dbReference type="PRINTS" id="PR00605">
    <property type="entry name" value="CYTCHROMECIC"/>
</dbReference>
<feature type="domain" description="Cytochrome c" evidence="13">
    <location>
        <begin position="1"/>
        <end position="103"/>
    </location>
</feature>
<dbReference type="PATRIC" id="fig|1424334.3.peg.2069"/>
<dbReference type="InterPro" id="IPR051459">
    <property type="entry name" value="Cytochrome_c-type_DH"/>
</dbReference>
<comment type="caution">
    <text evidence="14">The sequence shown here is derived from an EMBL/GenBank/DDBJ whole genome shotgun (WGS) entry which is preliminary data.</text>
</comment>
<organism evidence="14 15">
    <name type="scientific">Advenella kashmirensis W13003</name>
    <dbReference type="NCBI Taxonomy" id="1424334"/>
    <lineage>
        <taxon>Bacteria</taxon>
        <taxon>Pseudomonadati</taxon>
        <taxon>Pseudomonadota</taxon>
        <taxon>Betaproteobacteria</taxon>
        <taxon>Burkholderiales</taxon>
        <taxon>Alcaligenaceae</taxon>
    </lineage>
</organism>
<keyword evidence="7" id="KW-0677">Repeat</keyword>
<keyword evidence="10" id="KW-0472">Membrane</keyword>
<name>V8QV09_9BURK</name>
<sequence>MIAKGAYLARMGDCVACHSVPDGKPFAGGLAMATPMGTIYSSNITPDRQTGIGAYSLQAFARAVREGRLPDGTHLYPAMPYASYAKISDDDIRALYAYFMQGVGPVNLASKPAEMRFPFGIRKLMSVWNLAFYDASDFDDKASENAQIARGAYLTEGLAHCGACHTPRGFGQQEKGLTGKDPDFLTGASVEGWTAPALRAKDGPGVGTWSAQDIADLLLSGRSVHSGVTGPMTDVIANSTQYASREDAMAMAAYLKSLPSGATKDAAPKFVASDQTANDLRNGITRTLGARLYVDNCAACHRSSGSGEKSAFPALAGNPLVLADDPSSLIHVILAGATLPSTQAAPSDLGMPHFAGRMNDDETAELATFVRSAWGNKAAAVNASQVAAVRKTLPASITKQVAEQDHK</sequence>
<proteinExistence type="predicted"/>
<evidence type="ECO:0000313" key="14">
    <source>
        <dbReference type="EMBL" id="ETF03188.1"/>
    </source>
</evidence>
<dbReference type="InterPro" id="IPR036909">
    <property type="entry name" value="Cyt_c-like_dom_sf"/>
</dbReference>
<feature type="domain" description="Cytochrome c" evidence="13">
    <location>
        <begin position="146"/>
        <end position="259"/>
    </location>
</feature>
<evidence type="ECO:0000256" key="6">
    <source>
        <dbReference type="ARBA" id="ARBA00022729"/>
    </source>
</evidence>
<dbReference type="Gene3D" id="1.10.760.10">
    <property type="entry name" value="Cytochrome c-like domain"/>
    <property type="match status" value="3"/>
</dbReference>
<evidence type="ECO:0000256" key="9">
    <source>
        <dbReference type="ARBA" id="ARBA00023004"/>
    </source>
</evidence>
<dbReference type="PROSITE" id="PS51007">
    <property type="entry name" value="CYTC"/>
    <property type="match status" value="3"/>
</dbReference>
<evidence type="ECO:0000256" key="7">
    <source>
        <dbReference type="ARBA" id="ARBA00022737"/>
    </source>
</evidence>
<dbReference type="GO" id="GO:0016614">
    <property type="term" value="F:oxidoreductase activity, acting on CH-OH group of donors"/>
    <property type="evidence" value="ECO:0007669"/>
    <property type="project" value="InterPro"/>
</dbReference>
<dbReference type="InterPro" id="IPR008168">
    <property type="entry name" value="Cyt_C_IC"/>
</dbReference>
<evidence type="ECO:0000256" key="11">
    <source>
        <dbReference type="PIRSR" id="PIRSR000018-50"/>
    </source>
</evidence>
<evidence type="ECO:0000256" key="8">
    <source>
        <dbReference type="ARBA" id="ARBA00022982"/>
    </source>
</evidence>
<keyword evidence="9 12" id="KW-0408">Iron</keyword>
<comment type="cofactor">
    <cofactor evidence="11">
        <name>heme c</name>
        <dbReference type="ChEBI" id="CHEBI:61717"/>
    </cofactor>
    <text evidence="11">Binds 3 heme c groups covalently per subunit.</text>
</comment>
<evidence type="ECO:0000256" key="10">
    <source>
        <dbReference type="ARBA" id="ARBA00023136"/>
    </source>
</evidence>
<dbReference type="GO" id="GO:0020037">
    <property type="term" value="F:heme binding"/>
    <property type="evidence" value="ECO:0007669"/>
    <property type="project" value="InterPro"/>
</dbReference>
<comment type="subcellular location">
    <subcellularLocation>
        <location evidence="1">Cell membrane</location>
    </subcellularLocation>
</comment>
<feature type="binding site" description="covalent" evidence="11">
    <location>
        <position position="161"/>
    </location>
    <ligand>
        <name>heme c</name>
        <dbReference type="ChEBI" id="CHEBI:61717"/>
        <label>2</label>
    </ligand>
</feature>
<evidence type="ECO:0000256" key="3">
    <source>
        <dbReference type="ARBA" id="ARBA00022475"/>
    </source>
</evidence>
<keyword evidence="15" id="KW-1185">Reference proteome</keyword>
<dbReference type="HOGENOM" id="CLU_028594_0_0_4"/>
<dbReference type="STRING" id="1424334.W822_10310"/>
<feature type="binding site" description="covalent" evidence="11">
    <location>
        <position position="17"/>
    </location>
    <ligand>
        <name>heme c</name>
        <dbReference type="ChEBI" id="CHEBI:61717"/>
        <label>1</label>
    </ligand>
</feature>
<feature type="binding site" description="axial binding residue" evidence="12">
    <location>
        <position position="165"/>
    </location>
    <ligand>
        <name>heme c</name>
        <dbReference type="ChEBI" id="CHEBI:61717"/>
        <label>2</label>
    </ligand>
    <ligandPart>
        <name>Fe</name>
        <dbReference type="ChEBI" id="CHEBI:18248"/>
    </ligandPart>
</feature>